<evidence type="ECO:0000256" key="3">
    <source>
        <dbReference type="ARBA" id="ARBA00022989"/>
    </source>
</evidence>
<feature type="transmembrane region" description="Helical" evidence="5">
    <location>
        <begin position="302"/>
        <end position="324"/>
    </location>
</feature>
<evidence type="ECO:0000256" key="2">
    <source>
        <dbReference type="ARBA" id="ARBA00022692"/>
    </source>
</evidence>
<evidence type="ECO:0000256" key="1">
    <source>
        <dbReference type="ARBA" id="ARBA00004141"/>
    </source>
</evidence>
<dbReference type="AlphaFoldDB" id="G8BU64"/>
<dbReference type="PANTHER" id="PTHR11132">
    <property type="entry name" value="SOLUTE CARRIER FAMILY 35"/>
    <property type="match status" value="1"/>
</dbReference>
<evidence type="ECO:0000313" key="8">
    <source>
        <dbReference type="Proteomes" id="UP000005666"/>
    </source>
</evidence>
<dbReference type="OMA" id="YDKLTLM"/>
<evidence type="ECO:0000259" key="6">
    <source>
        <dbReference type="Pfam" id="PF03151"/>
    </source>
</evidence>
<keyword evidence="3 5" id="KW-1133">Transmembrane helix</keyword>
<feature type="transmembrane region" description="Helical" evidence="5">
    <location>
        <begin position="12"/>
        <end position="32"/>
    </location>
</feature>
<reference evidence="7 8" key="1">
    <citation type="journal article" date="2011" name="Proc. Natl. Acad. Sci. U.S.A.">
        <title>Evolutionary erosion of yeast sex chromosomes by mating-type switching accidents.</title>
        <authorList>
            <person name="Gordon J.L."/>
            <person name="Armisen D."/>
            <person name="Proux-Wera E."/>
            <person name="Oheigeartaigh S.S."/>
            <person name="Byrne K.P."/>
            <person name="Wolfe K.H."/>
        </authorList>
    </citation>
    <scope>NUCLEOTIDE SEQUENCE [LARGE SCALE GENOMIC DNA]</scope>
    <source>
        <strain evidence="8">ATCC 24235 / CBS 4417 / NBRC 1672 / NRRL Y-8282 / UCD 70-5</strain>
    </source>
</reference>
<organism evidence="7 8">
    <name type="scientific">Tetrapisispora phaffii (strain ATCC 24235 / CBS 4417 / NBRC 1672 / NRRL Y-8282 / UCD 70-5)</name>
    <name type="common">Yeast</name>
    <name type="synonym">Fabospora phaffii</name>
    <dbReference type="NCBI Taxonomy" id="1071381"/>
    <lineage>
        <taxon>Eukaryota</taxon>
        <taxon>Fungi</taxon>
        <taxon>Dikarya</taxon>
        <taxon>Ascomycota</taxon>
        <taxon>Saccharomycotina</taxon>
        <taxon>Saccharomycetes</taxon>
        <taxon>Saccharomycetales</taxon>
        <taxon>Saccharomycetaceae</taxon>
        <taxon>Tetrapisispora</taxon>
    </lineage>
</organism>
<feature type="transmembrane region" description="Helical" evidence="5">
    <location>
        <begin position="261"/>
        <end position="282"/>
    </location>
</feature>
<keyword evidence="4 5" id="KW-0472">Membrane</keyword>
<protein>
    <recommendedName>
        <fullName evidence="6">Sugar phosphate transporter domain-containing protein</fullName>
    </recommendedName>
</protein>
<accession>G8BU64</accession>
<keyword evidence="8" id="KW-1185">Reference proteome</keyword>
<name>G8BU64_TETPH</name>
<dbReference type="eggNOG" id="KOG1441">
    <property type="taxonomic scope" value="Eukaryota"/>
</dbReference>
<dbReference type="InterPro" id="IPR004853">
    <property type="entry name" value="Sugar_P_trans_dom"/>
</dbReference>
<dbReference type="OrthoDB" id="1588579at2759"/>
<dbReference type="InterPro" id="IPR050186">
    <property type="entry name" value="TPT_transporter"/>
</dbReference>
<feature type="transmembrane region" description="Helical" evidence="5">
    <location>
        <begin position="160"/>
        <end position="178"/>
    </location>
</feature>
<keyword evidence="2 5" id="KW-0812">Transmembrane</keyword>
<feature type="transmembrane region" description="Helical" evidence="5">
    <location>
        <begin position="44"/>
        <end position="66"/>
    </location>
</feature>
<feature type="transmembrane region" description="Helical" evidence="5">
    <location>
        <begin position="331"/>
        <end position="352"/>
    </location>
</feature>
<evidence type="ECO:0000313" key="7">
    <source>
        <dbReference type="EMBL" id="CCE63442.1"/>
    </source>
</evidence>
<evidence type="ECO:0000256" key="5">
    <source>
        <dbReference type="SAM" id="Phobius"/>
    </source>
</evidence>
<proteinExistence type="predicted"/>
<dbReference type="HOGENOM" id="CLU_019048_4_1_1"/>
<feature type="domain" description="Sugar phosphate transporter" evidence="6">
    <location>
        <begin position="257"/>
        <end position="374"/>
    </location>
</feature>
<dbReference type="Proteomes" id="UP000005666">
    <property type="component" value="Chromosome 5"/>
</dbReference>
<sequence length="389" mass="44298">MPHNTIKTLYNYIHIVILCVCWYMLSSVGSQVTKRILTVCPLPLFLGEFQFLYTAQLAVLCCGIAYSSERFYNTFPNGTFPVYDRKNIRDNWAWSVITKPSKSIFQTVLPLSIFQFVGKFFGHKATSLVPVSTVASIKTLSPVFILIFQKIIGISTIQTNINVGFSLAALITGVWIIVSEDNKLKSSSNVSDFSLFGIICAVISMFIFVFQNIYGKKVFTFKKDDDNICILPKVNSTEQLMDEKYAFGSHHKISNKCYDKLTLMLYISSVGFILSFFWFITFELPTILRYLSGDTTTVIQSIPWQLFIINGTFHFLQAMITFHLLGELSTLTYSIANLMKRIAIISVSWVFIGKSVTLMQIFGLFLNVVGLFVYERIVNKNKKPRIHEK</sequence>
<comment type="subcellular location">
    <subcellularLocation>
        <location evidence="1">Membrane</location>
        <topology evidence="1">Multi-pass membrane protein</topology>
    </subcellularLocation>
</comment>
<feature type="domain" description="Sugar phosphate transporter" evidence="6">
    <location>
        <begin position="14"/>
        <end position="224"/>
    </location>
</feature>
<feature type="transmembrane region" description="Helical" evidence="5">
    <location>
        <begin position="193"/>
        <end position="214"/>
    </location>
</feature>
<dbReference type="GO" id="GO:0016020">
    <property type="term" value="C:membrane"/>
    <property type="evidence" value="ECO:0007669"/>
    <property type="project" value="UniProtKB-SubCell"/>
</dbReference>
<dbReference type="KEGG" id="tpf:TPHA_0E03520"/>
<dbReference type="Pfam" id="PF03151">
    <property type="entry name" value="TPT"/>
    <property type="match status" value="2"/>
</dbReference>
<dbReference type="RefSeq" id="XP_003685876.1">
    <property type="nucleotide sequence ID" value="XM_003685828.1"/>
</dbReference>
<feature type="transmembrane region" description="Helical" evidence="5">
    <location>
        <begin position="358"/>
        <end position="377"/>
    </location>
</feature>
<evidence type="ECO:0000256" key="4">
    <source>
        <dbReference type="ARBA" id="ARBA00023136"/>
    </source>
</evidence>
<feature type="transmembrane region" description="Helical" evidence="5">
    <location>
        <begin position="128"/>
        <end position="148"/>
    </location>
</feature>
<dbReference type="EMBL" id="HE612860">
    <property type="protein sequence ID" value="CCE63442.1"/>
    <property type="molecule type" value="Genomic_DNA"/>
</dbReference>
<gene>
    <name evidence="7" type="primary">TPHA0E03520</name>
    <name evidence="7" type="ordered locus">TPHA_0E03520</name>
</gene>
<dbReference type="GeneID" id="11531514"/>